<accession>A0ABR4MN04</accession>
<dbReference type="Proteomes" id="UP001610728">
    <property type="component" value="Unassembled WGS sequence"/>
</dbReference>
<keyword evidence="4" id="KW-1185">Reference proteome</keyword>
<evidence type="ECO:0000313" key="3">
    <source>
        <dbReference type="EMBL" id="KAL2889672.1"/>
    </source>
</evidence>
<dbReference type="InterPro" id="IPR027417">
    <property type="entry name" value="P-loop_NTPase"/>
</dbReference>
<name>A0ABR4MN04_9PEZI</name>
<comment type="caution">
    <text evidence="3">The sequence shown here is derived from an EMBL/GenBank/DDBJ whole genome shotgun (WGS) entry which is preliminary data.</text>
</comment>
<dbReference type="Gene3D" id="3.40.50.300">
    <property type="entry name" value="P-loop containing nucleotide triphosphate hydrolases"/>
    <property type="match status" value="1"/>
</dbReference>
<feature type="domain" description="Nephrocystin 3-like N-terminal" evidence="2">
    <location>
        <begin position="42"/>
        <end position="136"/>
    </location>
</feature>
<dbReference type="PANTHER" id="PTHR10039">
    <property type="entry name" value="AMELOGENIN"/>
    <property type="match status" value="1"/>
</dbReference>
<dbReference type="InterPro" id="IPR056884">
    <property type="entry name" value="NPHP3-like_N"/>
</dbReference>
<gene>
    <name evidence="3" type="ORF">HOO65_020214</name>
</gene>
<reference evidence="3 4" key="1">
    <citation type="submission" date="2020-05" db="EMBL/GenBank/DDBJ databases">
        <title>Ceratocystis lukuohia genome.</title>
        <authorList>
            <person name="Harrington T.C."/>
            <person name="Kim K."/>
            <person name="Mayers C.G."/>
        </authorList>
    </citation>
    <scope>NUCLEOTIDE SEQUENCE [LARGE SCALE GENOMIC DNA]</scope>
    <source>
        <strain evidence="3 4">C4212</strain>
    </source>
</reference>
<dbReference type="EMBL" id="JABSNW010000002">
    <property type="protein sequence ID" value="KAL2889672.1"/>
    <property type="molecule type" value="Genomic_DNA"/>
</dbReference>
<sequence length="143" mass="16863">MTVKTCKWITTINPQITHEKKRTEAHLKEGNEKADDSDRVAGEWLLASPCFNDWLCHQDNRLWYRGSAGVGETILVSSIINEVRRYTAEKEYQFAYFYIIYTKDYTVYDVLASLCVQILKHMEPLPSYVTNLWRRRNHGRETL</sequence>
<dbReference type="RefSeq" id="XP_070860852.1">
    <property type="nucleotide sequence ID" value="XM_071007073.1"/>
</dbReference>
<organism evidence="3 4">
    <name type="scientific">Ceratocystis lukuohia</name>
    <dbReference type="NCBI Taxonomy" id="2019550"/>
    <lineage>
        <taxon>Eukaryota</taxon>
        <taxon>Fungi</taxon>
        <taxon>Dikarya</taxon>
        <taxon>Ascomycota</taxon>
        <taxon>Pezizomycotina</taxon>
        <taxon>Sordariomycetes</taxon>
        <taxon>Hypocreomycetidae</taxon>
        <taxon>Microascales</taxon>
        <taxon>Ceratocystidaceae</taxon>
        <taxon>Ceratocystis</taxon>
    </lineage>
</organism>
<dbReference type="GeneID" id="98115847"/>
<proteinExistence type="predicted"/>
<evidence type="ECO:0000313" key="4">
    <source>
        <dbReference type="Proteomes" id="UP001610728"/>
    </source>
</evidence>
<dbReference type="PANTHER" id="PTHR10039:SF15">
    <property type="entry name" value="NACHT DOMAIN-CONTAINING PROTEIN"/>
    <property type="match status" value="1"/>
</dbReference>
<dbReference type="Pfam" id="PF24883">
    <property type="entry name" value="NPHP3_N"/>
    <property type="match status" value="1"/>
</dbReference>
<evidence type="ECO:0000259" key="2">
    <source>
        <dbReference type="Pfam" id="PF24883"/>
    </source>
</evidence>
<evidence type="ECO:0000256" key="1">
    <source>
        <dbReference type="ARBA" id="ARBA00022737"/>
    </source>
</evidence>
<keyword evidence="1" id="KW-0677">Repeat</keyword>
<protein>
    <submittedName>
        <fullName evidence="3">NACHT domain protein</fullName>
    </submittedName>
</protein>